<proteinExistence type="evidence at transcript level"/>
<protein>
    <submittedName>
        <fullName evidence="2">Putative 5.3 kDa protein</fullName>
    </submittedName>
</protein>
<feature type="signal peptide" evidence="1">
    <location>
        <begin position="1"/>
        <end position="22"/>
    </location>
</feature>
<organism evidence="2">
    <name type="scientific">Ixodes ricinus</name>
    <name type="common">Common tick</name>
    <name type="synonym">Acarus ricinus</name>
    <dbReference type="NCBI Taxonomy" id="34613"/>
    <lineage>
        <taxon>Eukaryota</taxon>
        <taxon>Metazoa</taxon>
        <taxon>Ecdysozoa</taxon>
        <taxon>Arthropoda</taxon>
        <taxon>Chelicerata</taxon>
        <taxon>Arachnida</taxon>
        <taxon>Acari</taxon>
        <taxon>Parasitiformes</taxon>
        <taxon>Ixodida</taxon>
        <taxon>Ixodoidea</taxon>
        <taxon>Ixodidae</taxon>
        <taxon>Ixodinae</taxon>
        <taxon>Ixodes</taxon>
    </lineage>
</organism>
<feature type="chain" id="PRO_5005517759" evidence="1">
    <location>
        <begin position="23"/>
        <end position="66"/>
    </location>
</feature>
<dbReference type="EMBL" id="GADI01003938">
    <property type="protein sequence ID" value="JAA69870.1"/>
    <property type="molecule type" value="mRNA"/>
</dbReference>
<accession>A0A0K8RFF7</accession>
<evidence type="ECO:0000256" key="1">
    <source>
        <dbReference type="SAM" id="SignalP"/>
    </source>
</evidence>
<dbReference type="AlphaFoldDB" id="A0A0K8RFF7"/>
<keyword evidence="1" id="KW-0732">Signal</keyword>
<reference evidence="2" key="1">
    <citation type="submission" date="2012-12" db="EMBL/GenBank/DDBJ databases">
        <title>Identification and characterization of a phenylalanine ammonia-lyase gene family in Isatis indigotica Fort.</title>
        <authorList>
            <person name="Liu Q."/>
            <person name="Chen J."/>
            <person name="Zhou X."/>
            <person name="Di P."/>
            <person name="Xiao Y."/>
            <person name="Xuan H."/>
            <person name="Zhang L."/>
            <person name="Chen W."/>
        </authorList>
    </citation>
    <scope>NUCLEOTIDE SEQUENCE</scope>
    <source>
        <tissue evidence="2">Salivary gland</tissue>
    </source>
</reference>
<evidence type="ECO:0000313" key="2">
    <source>
        <dbReference type="EMBL" id="JAA69870.1"/>
    </source>
</evidence>
<name>A0A0K8RFF7_IXORI</name>
<sequence>MRALAIFIITLLLLESLYLVECSQRDRGRRTKNPFPCKQLCDNDGQCKDPCPKCRGGYWTPYECAK</sequence>